<gene>
    <name evidence="9" type="ORF">CXG81DRAFT_3895</name>
</gene>
<dbReference type="FunFam" id="4.10.860.10:FF:000001">
    <property type="entry name" value="Eukaryotic translation initiation factor 3 subunit A"/>
    <property type="match status" value="1"/>
</dbReference>
<dbReference type="Gene3D" id="1.25.40.860">
    <property type="match status" value="2"/>
</dbReference>
<dbReference type="GO" id="GO:0002188">
    <property type="term" value="P:translation reinitiation"/>
    <property type="evidence" value="ECO:0007669"/>
    <property type="project" value="TreeGrafter"/>
</dbReference>
<comment type="subcellular location">
    <subcellularLocation>
        <location evidence="1">Cytoplasm</location>
    </subcellularLocation>
</comment>
<proteinExistence type="predicted"/>
<reference evidence="10" key="1">
    <citation type="journal article" date="2018" name="Nat. Microbiol.">
        <title>Leveraging single-cell genomics to expand the fungal tree of life.</title>
        <authorList>
            <person name="Ahrendt S.R."/>
            <person name="Quandt C.A."/>
            <person name="Ciobanu D."/>
            <person name="Clum A."/>
            <person name="Salamov A."/>
            <person name="Andreopoulos B."/>
            <person name="Cheng J.F."/>
            <person name="Woyke T."/>
            <person name="Pelin A."/>
            <person name="Henrissat B."/>
            <person name="Reynolds N.K."/>
            <person name="Benny G.L."/>
            <person name="Smith M.E."/>
            <person name="James T.Y."/>
            <person name="Grigoriev I.V."/>
        </authorList>
    </citation>
    <scope>NUCLEOTIDE SEQUENCE [LARGE SCALE GENOMIC DNA]</scope>
    <source>
        <strain evidence="10">ATCC 52028</strain>
    </source>
</reference>
<dbReference type="GO" id="GO:0071540">
    <property type="term" value="C:eukaryotic translation initiation factor 3 complex, eIF3e"/>
    <property type="evidence" value="ECO:0007669"/>
    <property type="project" value="TreeGrafter"/>
</dbReference>
<keyword evidence="6" id="KW-0175">Coiled coil</keyword>
<protein>
    <recommendedName>
        <fullName evidence="8">eIF3a PCI domain-containing protein</fullName>
    </recommendedName>
</protein>
<evidence type="ECO:0000256" key="1">
    <source>
        <dbReference type="ARBA" id="ARBA00004496"/>
    </source>
</evidence>
<evidence type="ECO:0000256" key="5">
    <source>
        <dbReference type="ARBA" id="ARBA00022917"/>
    </source>
</evidence>
<keyword evidence="4" id="KW-0694">RNA-binding</keyword>
<dbReference type="STRING" id="1555241.A0A4P9X0B2"/>
<dbReference type="Pfam" id="PF22591">
    <property type="entry name" value="eIF3a_PCI_TPR-like"/>
    <property type="match status" value="1"/>
</dbReference>
<dbReference type="Proteomes" id="UP000274922">
    <property type="component" value="Unassembled WGS sequence"/>
</dbReference>
<dbReference type="GO" id="GO:0003743">
    <property type="term" value="F:translation initiation factor activity"/>
    <property type="evidence" value="ECO:0007669"/>
    <property type="project" value="UniProtKB-KW"/>
</dbReference>
<dbReference type="InterPro" id="IPR054711">
    <property type="entry name" value="eIF3a_PCI_TPR-like"/>
</dbReference>
<dbReference type="GO" id="GO:0043614">
    <property type="term" value="C:multi-eIF complex"/>
    <property type="evidence" value="ECO:0007669"/>
    <property type="project" value="TreeGrafter"/>
</dbReference>
<feature type="non-terminal residue" evidence="9">
    <location>
        <position position="856"/>
    </location>
</feature>
<feature type="domain" description="eIF3a PCI" evidence="8">
    <location>
        <begin position="11"/>
        <end position="393"/>
    </location>
</feature>
<feature type="coiled-coil region" evidence="6">
    <location>
        <begin position="97"/>
        <end position="124"/>
    </location>
</feature>
<dbReference type="PANTHER" id="PTHR14005">
    <property type="entry name" value="EUKARYOTIC TRANSLATION INITIATION FACTOR 3, THETA SUBUNIT"/>
    <property type="match status" value="1"/>
</dbReference>
<evidence type="ECO:0000256" key="2">
    <source>
        <dbReference type="ARBA" id="ARBA00022490"/>
    </source>
</evidence>
<keyword evidence="2" id="KW-0963">Cytoplasm</keyword>
<dbReference type="EMBL" id="ML014299">
    <property type="protein sequence ID" value="RKO99299.1"/>
    <property type="molecule type" value="Genomic_DNA"/>
</dbReference>
<dbReference type="InterPro" id="IPR027512">
    <property type="entry name" value="EIF3A"/>
</dbReference>
<name>A0A4P9X0B2_9FUNG</name>
<dbReference type="GO" id="GO:0003729">
    <property type="term" value="F:mRNA binding"/>
    <property type="evidence" value="ECO:0007669"/>
    <property type="project" value="TreeGrafter"/>
</dbReference>
<dbReference type="OrthoDB" id="18884at2759"/>
<sequence length="856" mass="96198">MPPYYQSNRPENALKRCEDLESVGQPEAALKILHEVIMSKHARVAPLDVMEPILMRFVELCVALRRGKLAKEGLIQFKNVSQNTSVLPIDRVMKHYIALTEARLAAAQAEADAINANAATASAKPEGEAAVEDLETVETPETLILATVTGEDSKDRTDRQLVTPWLRFVWEVYRQALDILRNNARLEILYHTVSHQAFHFCLKYERKTEFRRLADLLRLHVTSAQKYSHQDHTISLNEPATLQRYLETRLLQLNIANELELWQLAFTSLEDIHTLFRLSDKAPPAAYLSTYYEKMARVFLVGGNQLFHAAALAEYYAVQVQTGHLSAEEHDRLAAAVLLAAISVPLTTASANARARRPVDDTRAHAIKLAQLLHLPEVPTRAGLIAAALHAAVVHPAAQGRTFALVKAADAKALALASAGTPLEFWRYVAPLNAVVLTRLMQQLARVYQTVPLARVRTLAGALPAPFAADARALEAAAMAACRRGELALRIDHAADTLSADTVRFGNSVGNNAGPSADAGVDQLRNQLAHMAVAFTAVAYRVDDDLQQAQRARRAAAVTAARLAAVAEHDATVLRRYVAERKKEMVAHVQRKRQDEERQARRERLQREEDEKRERLEAEARQRQEASRLAEMEQIEKEQALAAQQVIFEQLQQAGVKIDKKTLERMSPEELKDLQNQQIRKEREDLRHKIAALARRIDYTERAYRKEELPLLAADYEKQQQMDRIFHDAKVAAEREEAAAKHASDLILRDRFARMQPDYDAFRAKYDALQQDVIARRVAEAEAAKRQARAHRIQEARQRKYEELVRAEQQREAEEAAAAEAERQRLAEEQAERERAEAEAKAAAERAEAAARAAAE</sequence>
<keyword evidence="3" id="KW-0396">Initiation factor</keyword>
<dbReference type="AlphaFoldDB" id="A0A4P9X0B2"/>
<evidence type="ECO:0000256" key="6">
    <source>
        <dbReference type="SAM" id="Coils"/>
    </source>
</evidence>
<dbReference type="GO" id="GO:0001732">
    <property type="term" value="P:formation of cytoplasmic translation initiation complex"/>
    <property type="evidence" value="ECO:0007669"/>
    <property type="project" value="TreeGrafter"/>
</dbReference>
<keyword evidence="10" id="KW-1185">Reference proteome</keyword>
<evidence type="ECO:0000259" key="8">
    <source>
        <dbReference type="Pfam" id="PF22591"/>
    </source>
</evidence>
<evidence type="ECO:0000256" key="4">
    <source>
        <dbReference type="ARBA" id="ARBA00022884"/>
    </source>
</evidence>
<accession>A0A4P9X0B2</accession>
<evidence type="ECO:0000313" key="10">
    <source>
        <dbReference type="Proteomes" id="UP000274922"/>
    </source>
</evidence>
<keyword evidence="5" id="KW-0648">Protein biosynthesis</keyword>
<feature type="region of interest" description="Disordered" evidence="7">
    <location>
        <begin position="585"/>
        <end position="619"/>
    </location>
</feature>
<dbReference type="PANTHER" id="PTHR14005:SF0">
    <property type="entry name" value="EUKARYOTIC TRANSLATION INITIATION FACTOR 3 SUBUNIT A"/>
    <property type="match status" value="1"/>
</dbReference>
<evidence type="ECO:0000256" key="7">
    <source>
        <dbReference type="SAM" id="MobiDB-lite"/>
    </source>
</evidence>
<evidence type="ECO:0000313" key="9">
    <source>
        <dbReference type="EMBL" id="RKO99299.1"/>
    </source>
</evidence>
<feature type="region of interest" description="Disordered" evidence="7">
    <location>
        <begin position="806"/>
        <end position="856"/>
    </location>
</feature>
<organism evidence="9 10">
    <name type="scientific">Caulochytrium protostelioides</name>
    <dbReference type="NCBI Taxonomy" id="1555241"/>
    <lineage>
        <taxon>Eukaryota</taxon>
        <taxon>Fungi</taxon>
        <taxon>Fungi incertae sedis</taxon>
        <taxon>Chytridiomycota</taxon>
        <taxon>Chytridiomycota incertae sedis</taxon>
        <taxon>Chytridiomycetes</taxon>
        <taxon>Caulochytriales</taxon>
        <taxon>Caulochytriaceae</taxon>
        <taxon>Caulochytrium</taxon>
    </lineage>
</organism>
<dbReference type="GO" id="GO:0071541">
    <property type="term" value="C:eukaryotic translation initiation factor 3 complex, eIF3m"/>
    <property type="evidence" value="ECO:0007669"/>
    <property type="project" value="TreeGrafter"/>
</dbReference>
<evidence type="ECO:0000256" key="3">
    <source>
        <dbReference type="ARBA" id="ARBA00022540"/>
    </source>
</evidence>
<dbReference type="Gene3D" id="4.10.860.10">
    <property type="entry name" value="UVR domain"/>
    <property type="match status" value="1"/>
</dbReference>